<dbReference type="PANTHER" id="PTHR14002">
    <property type="entry name" value="ENDOGLIN/TGF-BETA RECEPTOR TYPE III"/>
    <property type="match status" value="1"/>
</dbReference>
<feature type="transmembrane region" description="Helical" evidence="3">
    <location>
        <begin position="24"/>
        <end position="42"/>
    </location>
</feature>
<dbReference type="Proteomes" id="UP000594262">
    <property type="component" value="Unplaced"/>
</dbReference>
<evidence type="ECO:0000313" key="6">
    <source>
        <dbReference type="Proteomes" id="UP000594262"/>
    </source>
</evidence>
<keyword evidence="2" id="KW-1015">Disulfide bond</keyword>
<evidence type="ECO:0000256" key="3">
    <source>
        <dbReference type="SAM" id="Phobius"/>
    </source>
</evidence>
<organism evidence="5 6">
    <name type="scientific">Clytia hemisphaerica</name>
    <dbReference type="NCBI Taxonomy" id="252671"/>
    <lineage>
        <taxon>Eukaryota</taxon>
        <taxon>Metazoa</taxon>
        <taxon>Cnidaria</taxon>
        <taxon>Hydrozoa</taxon>
        <taxon>Hydroidolina</taxon>
        <taxon>Leptothecata</taxon>
        <taxon>Obeliida</taxon>
        <taxon>Clytiidae</taxon>
        <taxon>Clytia</taxon>
    </lineage>
</organism>
<keyword evidence="1" id="KW-0732">Signal</keyword>
<evidence type="ECO:0000259" key="4">
    <source>
        <dbReference type="PROSITE" id="PS51034"/>
    </source>
</evidence>
<name>A0A7M5UST7_9CNID</name>
<dbReference type="RefSeq" id="XP_066930698.1">
    <property type="nucleotide sequence ID" value="XM_067074597.1"/>
</dbReference>
<accession>A0A7M5UST7</accession>
<keyword evidence="3" id="KW-1133">Transmembrane helix</keyword>
<evidence type="ECO:0000313" key="5">
    <source>
        <dbReference type="EnsemblMetazoa" id="CLYHEMP005222.2"/>
    </source>
</evidence>
<evidence type="ECO:0000256" key="1">
    <source>
        <dbReference type="ARBA" id="ARBA00022729"/>
    </source>
</evidence>
<dbReference type="AlphaFoldDB" id="A0A7M5UST7"/>
<dbReference type="Pfam" id="PF00100">
    <property type="entry name" value="Zona_pellucida"/>
    <property type="match status" value="1"/>
</dbReference>
<dbReference type="EnsemblMetazoa" id="CLYHEMT005222.2">
    <property type="protein sequence ID" value="CLYHEMP005222.2"/>
    <property type="gene ID" value="CLYHEMG005222"/>
</dbReference>
<evidence type="ECO:0000256" key="2">
    <source>
        <dbReference type="ARBA" id="ARBA00023157"/>
    </source>
</evidence>
<proteinExistence type="predicted"/>
<sequence length="412" mass="45799">MLDIYDGTCSTYFRQRMIYWQHHLYIFLVIWTILQATLLASPSNLGVDSTDCTNIQVNVLTYMTTAGQVNINGTCSKTNADVVANVITYGSVLTLANSCDIESTDDGNGVTTFTLLFNVYNKDPATNFDAGLQTVEVQCTNTLNSNVSLTNNTQTSYRVTGIAQASVLSSSTFESKITMTVPKTEYKVGEYVLVSINMESEPVSLKISPQMCRAASAASGGTTYDLVSSRCAVDPGTTVTRINERQTDVKFEAFYFLNAGVEIYLECEILVCLADSVEANCGTCSSSKRRRRRSAEDDYHLIRSQVFIVHPKEIEAKNANKSRPIQFLKGRSPTHPFDRGVKRGVYSERIHVLVVIVFLSSLAFLLILACIKKQYDLRKYEKALQDQTSLVAHEELCFPDDAKETKDINQLI</sequence>
<dbReference type="GeneID" id="136818230"/>
<keyword evidence="6" id="KW-1185">Reference proteome</keyword>
<dbReference type="Gene3D" id="2.60.40.4100">
    <property type="entry name" value="Zona pellucida, ZP-C domain"/>
    <property type="match status" value="1"/>
</dbReference>
<dbReference type="PROSITE" id="PS51034">
    <property type="entry name" value="ZP_2"/>
    <property type="match status" value="1"/>
</dbReference>
<protein>
    <recommendedName>
        <fullName evidence="4">ZP domain-containing protein</fullName>
    </recommendedName>
</protein>
<dbReference type="InterPro" id="IPR042235">
    <property type="entry name" value="ZP-C_dom"/>
</dbReference>
<feature type="domain" description="ZP" evidence="4">
    <location>
        <begin position="47"/>
        <end position="291"/>
    </location>
</feature>
<dbReference type="PANTHER" id="PTHR14002:SF43">
    <property type="entry name" value="DELTA-LIKE PROTEIN"/>
    <property type="match status" value="1"/>
</dbReference>
<dbReference type="InterPro" id="IPR055355">
    <property type="entry name" value="ZP-C"/>
</dbReference>
<feature type="transmembrane region" description="Helical" evidence="3">
    <location>
        <begin position="350"/>
        <end position="371"/>
    </location>
</feature>
<keyword evidence="3" id="KW-0472">Membrane</keyword>
<dbReference type="InterPro" id="IPR001507">
    <property type="entry name" value="ZP_dom"/>
</dbReference>
<keyword evidence="3" id="KW-0812">Transmembrane</keyword>
<reference evidence="5" key="1">
    <citation type="submission" date="2021-01" db="UniProtKB">
        <authorList>
            <consortium name="EnsemblMetazoa"/>
        </authorList>
    </citation>
    <scope>IDENTIFICATION</scope>
</reference>